<dbReference type="SFLD" id="SFLDS00029">
    <property type="entry name" value="Radical_SAM"/>
    <property type="match status" value="1"/>
</dbReference>
<dbReference type="PANTHER" id="PTHR43728:SF1">
    <property type="entry name" value="FE-S OXIDOREDUCTASE"/>
    <property type="match status" value="1"/>
</dbReference>
<dbReference type="InterPro" id="IPR024521">
    <property type="entry name" value="ArsS-like_C"/>
</dbReference>
<dbReference type="Pfam" id="PF12345">
    <property type="entry name" value="DUF3641"/>
    <property type="match status" value="1"/>
</dbReference>
<dbReference type="InterPro" id="IPR026351">
    <property type="entry name" value="rSAM_ArsS-like"/>
</dbReference>
<keyword evidence="3" id="KW-0479">Metal-binding</keyword>
<name>A0A2P2E2J7_9LEPT</name>
<evidence type="ECO:0000256" key="3">
    <source>
        <dbReference type="ARBA" id="ARBA00022723"/>
    </source>
</evidence>
<dbReference type="GO" id="GO:0046872">
    <property type="term" value="F:metal ion binding"/>
    <property type="evidence" value="ECO:0007669"/>
    <property type="project" value="UniProtKB-KW"/>
</dbReference>
<evidence type="ECO:0000256" key="2">
    <source>
        <dbReference type="ARBA" id="ARBA00022691"/>
    </source>
</evidence>
<dbReference type="Proteomes" id="UP000245133">
    <property type="component" value="Unassembled WGS sequence"/>
</dbReference>
<dbReference type="CDD" id="cd01335">
    <property type="entry name" value="Radical_SAM"/>
    <property type="match status" value="1"/>
</dbReference>
<dbReference type="RefSeq" id="WP_108977331.1">
    <property type="nucleotide sequence ID" value="NZ_BFBB01000008.1"/>
</dbReference>
<comment type="cofactor">
    <cofactor evidence="1">
        <name>[4Fe-4S] cluster</name>
        <dbReference type="ChEBI" id="CHEBI:49883"/>
    </cofactor>
</comment>
<evidence type="ECO:0000313" key="8">
    <source>
        <dbReference type="EMBL" id="GBF51036.1"/>
    </source>
</evidence>
<keyword evidence="2" id="KW-0949">S-adenosyl-L-methionine</keyword>
<sequence length="326" mass="36919">MLVKEQLSVLESFPHSFEKRVWQEGQTITGLSVATFQMNIGKWCNQACKHCHVDASPIRTELMSLETIDLCLEIIRKHPNIQIVDITGGAPEGNPHFRYLVTELSKLNVEIIDRCNLTILLESGYEDLAEFLAEKKVSIYSSLPFYSKSFTDKQRGDGVFEKSIQAMKLLNRFGYGKDLPFHLVYNPVGLFLSGDQNSLEKEFKEHLSTEYGVFFHNLFAINNLPINRFLAALVKNGKYLQYMETLSQAFNPNTLNGLMCRHQISVGYDGTVYDCDFNQMLELPSRPVKTIKDFDWDLFLNREIRLANHCYGCTAGAGSSCGGALA</sequence>
<gene>
    <name evidence="8" type="ORF">LPTSP4_25670</name>
</gene>
<evidence type="ECO:0000313" key="9">
    <source>
        <dbReference type="Proteomes" id="UP000245133"/>
    </source>
</evidence>
<dbReference type="AlphaFoldDB" id="A0A2P2E2J7"/>
<dbReference type="InterPro" id="IPR007197">
    <property type="entry name" value="rSAM"/>
</dbReference>
<feature type="domain" description="Arsenosugar biosynthesis radical SAM protein ArsS-like C-terminal" evidence="7">
    <location>
        <begin position="192"/>
        <end position="324"/>
    </location>
</feature>
<reference evidence="8 9" key="1">
    <citation type="submission" date="2018-02" db="EMBL/GenBank/DDBJ databases">
        <title>Novel Leptospira species isolated from soil and water in Japan.</title>
        <authorList>
            <person name="Nakao R."/>
            <person name="Masuzawa T."/>
        </authorList>
    </citation>
    <scope>NUCLEOTIDE SEQUENCE [LARGE SCALE GENOMIC DNA]</scope>
    <source>
        <strain evidence="8 9">YH101</strain>
    </source>
</reference>
<dbReference type="OrthoDB" id="9810775at2"/>
<evidence type="ECO:0000256" key="4">
    <source>
        <dbReference type="ARBA" id="ARBA00023004"/>
    </source>
</evidence>
<keyword evidence="5" id="KW-0411">Iron-sulfur</keyword>
<evidence type="ECO:0000259" key="6">
    <source>
        <dbReference type="Pfam" id="PF04055"/>
    </source>
</evidence>
<evidence type="ECO:0000256" key="1">
    <source>
        <dbReference type="ARBA" id="ARBA00001966"/>
    </source>
</evidence>
<organism evidence="8 9">
    <name type="scientific">Leptospira ryugenii</name>
    <dbReference type="NCBI Taxonomy" id="1917863"/>
    <lineage>
        <taxon>Bacteria</taxon>
        <taxon>Pseudomonadati</taxon>
        <taxon>Spirochaetota</taxon>
        <taxon>Spirochaetia</taxon>
        <taxon>Leptospirales</taxon>
        <taxon>Leptospiraceae</taxon>
        <taxon>Leptospira</taxon>
    </lineage>
</organism>
<keyword evidence="9" id="KW-1185">Reference proteome</keyword>
<dbReference type="InterPro" id="IPR013785">
    <property type="entry name" value="Aldolase_TIM"/>
</dbReference>
<feature type="domain" description="Radical SAM core" evidence="6">
    <location>
        <begin position="38"/>
        <end position="177"/>
    </location>
</feature>
<comment type="caution">
    <text evidence="8">The sequence shown here is derived from an EMBL/GenBank/DDBJ whole genome shotgun (WGS) entry which is preliminary data.</text>
</comment>
<evidence type="ECO:0000259" key="7">
    <source>
        <dbReference type="Pfam" id="PF12345"/>
    </source>
</evidence>
<dbReference type="GO" id="GO:0051536">
    <property type="term" value="F:iron-sulfur cluster binding"/>
    <property type="evidence" value="ECO:0007669"/>
    <property type="project" value="UniProtKB-KW"/>
</dbReference>
<keyword evidence="4" id="KW-0408">Iron</keyword>
<accession>A0A2P2E2J7</accession>
<dbReference type="EMBL" id="BFBB01000008">
    <property type="protein sequence ID" value="GBF51036.1"/>
    <property type="molecule type" value="Genomic_DNA"/>
</dbReference>
<dbReference type="PANTHER" id="PTHR43728">
    <property type="entry name" value="SLR0304 PROTEIN"/>
    <property type="match status" value="1"/>
</dbReference>
<dbReference type="Pfam" id="PF04055">
    <property type="entry name" value="Radical_SAM"/>
    <property type="match status" value="1"/>
</dbReference>
<dbReference type="Gene3D" id="3.20.20.70">
    <property type="entry name" value="Aldolase class I"/>
    <property type="match status" value="1"/>
</dbReference>
<dbReference type="NCBIfam" id="TIGR04167">
    <property type="entry name" value="rSAM_SeCys"/>
    <property type="match status" value="1"/>
</dbReference>
<dbReference type="InterPro" id="IPR058240">
    <property type="entry name" value="rSAM_sf"/>
</dbReference>
<proteinExistence type="predicted"/>
<evidence type="ECO:0000256" key="5">
    <source>
        <dbReference type="ARBA" id="ARBA00023014"/>
    </source>
</evidence>
<dbReference type="GO" id="GO:0003824">
    <property type="term" value="F:catalytic activity"/>
    <property type="evidence" value="ECO:0007669"/>
    <property type="project" value="InterPro"/>
</dbReference>
<dbReference type="SUPFAM" id="SSF102114">
    <property type="entry name" value="Radical SAM enzymes"/>
    <property type="match status" value="1"/>
</dbReference>
<protein>
    <submittedName>
        <fullName evidence="8">Fe-S oxidoreductase</fullName>
    </submittedName>
</protein>